<protein>
    <recommendedName>
        <fullName evidence="9">Lipoprotein signal peptidase</fullName>
        <ecNumber evidence="9">3.4.23.36</ecNumber>
    </recommendedName>
    <alternativeName>
        <fullName evidence="9">Prolipoprotein signal peptidase</fullName>
    </alternativeName>
    <alternativeName>
        <fullName evidence="9">Signal peptidase II</fullName>
        <shortName evidence="9">SPase II</shortName>
    </alternativeName>
</protein>
<feature type="transmembrane region" description="Helical" evidence="9">
    <location>
        <begin position="78"/>
        <end position="97"/>
    </location>
</feature>
<keyword evidence="6 9" id="KW-0378">Hydrolase</keyword>
<dbReference type="RefSeq" id="WP_394818860.1">
    <property type="nucleotide sequence ID" value="NZ_JAWJZY010000001.1"/>
</dbReference>
<dbReference type="HAMAP" id="MF_00161">
    <property type="entry name" value="LspA"/>
    <property type="match status" value="1"/>
</dbReference>
<evidence type="ECO:0000313" key="12">
    <source>
        <dbReference type="EMBL" id="MEE8657889.1"/>
    </source>
</evidence>
<keyword evidence="3 9" id="KW-0645">Protease</keyword>
<evidence type="ECO:0000313" key="13">
    <source>
        <dbReference type="Proteomes" id="UP001312908"/>
    </source>
</evidence>
<feature type="active site" evidence="9">
    <location>
        <position position="149"/>
    </location>
</feature>
<organism evidence="12 13">
    <name type="scientific">Sorlinia euscelidii</name>
    <dbReference type="NCBI Taxonomy" id="3081148"/>
    <lineage>
        <taxon>Bacteria</taxon>
        <taxon>Pseudomonadati</taxon>
        <taxon>Pseudomonadota</taxon>
        <taxon>Alphaproteobacteria</taxon>
        <taxon>Acetobacterales</taxon>
        <taxon>Acetobacteraceae</taxon>
        <taxon>Sorlinia</taxon>
    </lineage>
</organism>
<dbReference type="PANTHER" id="PTHR33695">
    <property type="entry name" value="LIPOPROTEIN SIGNAL PEPTIDASE"/>
    <property type="match status" value="1"/>
</dbReference>
<dbReference type="Proteomes" id="UP001312908">
    <property type="component" value="Unassembled WGS sequence"/>
</dbReference>
<evidence type="ECO:0000256" key="3">
    <source>
        <dbReference type="ARBA" id="ARBA00022670"/>
    </source>
</evidence>
<evidence type="ECO:0000256" key="7">
    <source>
        <dbReference type="ARBA" id="ARBA00022989"/>
    </source>
</evidence>
<accession>A0ABU7TZA8</accession>
<keyword evidence="12" id="KW-0449">Lipoprotein</keyword>
<dbReference type="PANTHER" id="PTHR33695:SF1">
    <property type="entry name" value="LIPOPROTEIN SIGNAL PEPTIDASE"/>
    <property type="match status" value="1"/>
</dbReference>
<reference evidence="12 13" key="1">
    <citation type="submission" date="2023-10" db="EMBL/GenBank/DDBJ databases">
        <title>Sorlinia euscelidii gen. nov., sp. nov., an acetic acid bacteria isolated from the gut of Euscelidius variegatus emitter.</title>
        <authorList>
            <person name="Michoud G."/>
            <person name="Marasco R."/>
            <person name="Seferji K."/>
            <person name="Gonella E."/>
            <person name="Garuglieri E."/>
            <person name="Alma A."/>
            <person name="Mapelli F."/>
            <person name="Borin S."/>
            <person name="Daffonchio D."/>
            <person name="Crotti E."/>
        </authorList>
    </citation>
    <scope>NUCLEOTIDE SEQUENCE [LARGE SCALE GENOMIC DNA]</scope>
    <source>
        <strain evidence="12 13">EV16P</strain>
    </source>
</reference>
<dbReference type="InterPro" id="IPR001872">
    <property type="entry name" value="Peptidase_A8"/>
</dbReference>
<feature type="active site" evidence="9">
    <location>
        <position position="131"/>
    </location>
</feature>
<keyword evidence="8 9" id="KW-0472">Membrane</keyword>
<comment type="function">
    <text evidence="9 10">This protein specifically catalyzes the removal of signal peptides from prolipoproteins.</text>
</comment>
<comment type="subcellular location">
    <subcellularLocation>
        <location evidence="9">Cell membrane</location>
        <topology evidence="9">Multi-pass membrane protein</topology>
    </subcellularLocation>
</comment>
<comment type="catalytic activity">
    <reaction evidence="9 10">
        <text>Release of signal peptides from bacterial membrane prolipoproteins. Hydrolyzes -Xaa-Yaa-Zaa-|-(S,diacylglyceryl)Cys-, in which Xaa is hydrophobic (preferably Leu), and Yaa (Ala or Ser) and Zaa (Gly or Ala) have small, neutral side chains.</text>
        <dbReference type="EC" id="3.4.23.36"/>
    </reaction>
</comment>
<dbReference type="EMBL" id="JAWJZY010000001">
    <property type="protein sequence ID" value="MEE8657889.1"/>
    <property type="molecule type" value="Genomic_DNA"/>
</dbReference>
<sequence>MSGLSPIQQSAWWKRHFPGGIVAGLIILLADQASKYWVLYIYDLPGKISVPILSWFNLTMVWNRAVTFGMLGGLGKGAPWIFSSLALMAVAVLIYVMVTTPRRFVAIAAGMIAGGAIGNVLDRLRLGAVVDFIHLHAWGWNWFVFNVADMAIDVGVALWILDRLILDRQARCDA</sequence>
<feature type="transmembrane region" description="Helical" evidence="9">
    <location>
        <begin position="104"/>
        <end position="121"/>
    </location>
</feature>
<evidence type="ECO:0000256" key="10">
    <source>
        <dbReference type="RuleBase" id="RU000594"/>
    </source>
</evidence>
<feature type="transmembrane region" description="Helical" evidence="9">
    <location>
        <begin position="141"/>
        <end position="161"/>
    </location>
</feature>
<feature type="transmembrane region" description="Helical" evidence="9">
    <location>
        <begin position="37"/>
        <end position="58"/>
    </location>
</feature>
<dbReference type="PROSITE" id="PS00855">
    <property type="entry name" value="SPASE_II"/>
    <property type="match status" value="1"/>
</dbReference>
<evidence type="ECO:0000256" key="2">
    <source>
        <dbReference type="ARBA" id="ARBA00022475"/>
    </source>
</evidence>
<dbReference type="EC" id="3.4.23.36" evidence="9"/>
<keyword evidence="13" id="KW-1185">Reference proteome</keyword>
<feature type="transmembrane region" description="Helical" evidence="9">
    <location>
        <begin position="12"/>
        <end position="30"/>
    </location>
</feature>
<proteinExistence type="inferred from homology"/>
<comment type="similarity">
    <text evidence="1 9 11">Belongs to the peptidase A8 family.</text>
</comment>
<gene>
    <name evidence="9" type="primary">lspA</name>
    <name evidence="12" type="ORF">DOFOFD_02515</name>
</gene>
<evidence type="ECO:0000256" key="11">
    <source>
        <dbReference type="RuleBase" id="RU004181"/>
    </source>
</evidence>
<keyword evidence="2 9" id="KW-1003">Cell membrane</keyword>
<comment type="caution">
    <text evidence="12">The sequence shown here is derived from an EMBL/GenBank/DDBJ whole genome shotgun (WGS) entry which is preliminary data.</text>
</comment>
<dbReference type="Pfam" id="PF01252">
    <property type="entry name" value="Peptidase_A8"/>
    <property type="match status" value="1"/>
</dbReference>
<comment type="pathway">
    <text evidence="9">Protein modification; lipoprotein biosynthesis (signal peptide cleavage).</text>
</comment>
<keyword evidence="4 9" id="KW-0812">Transmembrane</keyword>
<evidence type="ECO:0000256" key="6">
    <source>
        <dbReference type="ARBA" id="ARBA00022801"/>
    </source>
</evidence>
<keyword evidence="7 9" id="KW-1133">Transmembrane helix</keyword>
<dbReference type="PRINTS" id="PR00781">
    <property type="entry name" value="LIPOSIGPTASE"/>
</dbReference>
<evidence type="ECO:0000256" key="5">
    <source>
        <dbReference type="ARBA" id="ARBA00022750"/>
    </source>
</evidence>
<dbReference type="NCBIfam" id="TIGR00077">
    <property type="entry name" value="lspA"/>
    <property type="match status" value="1"/>
</dbReference>
<evidence type="ECO:0000256" key="8">
    <source>
        <dbReference type="ARBA" id="ARBA00023136"/>
    </source>
</evidence>
<evidence type="ECO:0000256" key="4">
    <source>
        <dbReference type="ARBA" id="ARBA00022692"/>
    </source>
</evidence>
<keyword evidence="5 9" id="KW-0064">Aspartyl protease</keyword>
<evidence type="ECO:0000256" key="1">
    <source>
        <dbReference type="ARBA" id="ARBA00006139"/>
    </source>
</evidence>
<evidence type="ECO:0000256" key="9">
    <source>
        <dbReference type="HAMAP-Rule" id="MF_00161"/>
    </source>
</evidence>
<name>A0ABU7TZA8_9PROT</name>